<dbReference type="SUPFAM" id="SSF48403">
    <property type="entry name" value="Ankyrin repeat"/>
    <property type="match status" value="1"/>
</dbReference>
<feature type="repeat" description="ANK" evidence="4">
    <location>
        <begin position="98"/>
        <end position="130"/>
    </location>
</feature>
<evidence type="ECO:0000313" key="5">
    <source>
        <dbReference type="EMBL" id="MPA34605.1"/>
    </source>
</evidence>
<proteinExistence type="inferred from homology"/>
<evidence type="ECO:0000256" key="3">
    <source>
        <dbReference type="ARBA" id="ARBA00023043"/>
    </source>
</evidence>
<dbReference type="InterPro" id="IPR002110">
    <property type="entry name" value="Ankyrin_rpt"/>
</dbReference>
<gene>
    <name evidence="5" type="ORF">Din_004046</name>
</gene>
<dbReference type="PROSITE" id="PS50297">
    <property type="entry name" value="ANK_REP_REGION"/>
    <property type="match status" value="1"/>
</dbReference>
<dbReference type="GO" id="GO:0016567">
    <property type="term" value="P:protein ubiquitination"/>
    <property type="evidence" value="ECO:0007669"/>
    <property type="project" value="TreeGrafter"/>
</dbReference>
<dbReference type="PANTHER" id="PTHR24136">
    <property type="entry name" value="SOWAH (DROSOPHILA) HOMOLOG"/>
    <property type="match status" value="1"/>
</dbReference>
<sequence length="460" mass="52026">MDDFSEDEFLNDDLEMEISRIASDDDKAAFVSIMKGLYQSPIPEEEKVGKKEPDTTEAKYCPPEILDWICSYNAVDCATALLEGETGFIVDLNVPLIQGEYPLHVAADNASYDMTDLFLRHGARTDVRTIDGLFKGGMIPLNVMLQKLSYHRYLVDWTPKQSIFKLIVILCLPQMRMPLELIKLLAWNTKEVNEVFYHYAMEGKLIEMAALLMVAREKVMASSMFQGEDFSGLDGSMSIRQSILKEITLLTDEEIKLIGNSKRCKSVQMVKDKKAVMTLGLLLLELFERDCDAIDTYRQTVRSQMPKQKVAEGIKMLLGEVGFFFKDRDINLSNIDCESENIKLATEVLEKRTAFRSHNLCMPLHSSSGSFCEEKNPITNKMNERSGSISKFFSIGSHVLCPAKRPYHTLPSLQNGFASNPIKYPFKDTTIAMKHSAAYFLSSRKFASFALAIKKGITRI</sequence>
<keyword evidence="2" id="KW-0677">Repeat</keyword>
<evidence type="ECO:0000256" key="4">
    <source>
        <dbReference type="PROSITE-ProRule" id="PRU00023"/>
    </source>
</evidence>
<dbReference type="GO" id="GO:0045732">
    <property type="term" value="P:positive regulation of protein catabolic process"/>
    <property type="evidence" value="ECO:0007669"/>
    <property type="project" value="TreeGrafter"/>
</dbReference>
<dbReference type="PROSITE" id="PS50088">
    <property type="entry name" value="ANK_REPEAT"/>
    <property type="match status" value="1"/>
</dbReference>
<evidence type="ECO:0000256" key="1">
    <source>
        <dbReference type="ARBA" id="ARBA00005949"/>
    </source>
</evidence>
<protein>
    <submittedName>
        <fullName evidence="5">Uncharacterized protein</fullName>
    </submittedName>
</protein>
<dbReference type="EMBL" id="GHES01004046">
    <property type="protein sequence ID" value="MPA34605.1"/>
    <property type="molecule type" value="Transcribed_RNA"/>
</dbReference>
<dbReference type="InterPro" id="IPR036770">
    <property type="entry name" value="Ankyrin_rpt-contain_sf"/>
</dbReference>
<dbReference type="InterPro" id="IPR051573">
    <property type="entry name" value="Ankyrin-SOCS_box_domain"/>
</dbReference>
<dbReference type="Gene3D" id="1.25.40.20">
    <property type="entry name" value="Ankyrin repeat-containing domain"/>
    <property type="match status" value="1"/>
</dbReference>
<accession>A0A5B6YSH7</accession>
<reference evidence="5" key="1">
    <citation type="submission" date="2019-08" db="EMBL/GenBank/DDBJ databases">
        <title>Reference gene set and small RNA set construction with multiple tissues from Davidia involucrata Baill.</title>
        <authorList>
            <person name="Yang H."/>
            <person name="Zhou C."/>
            <person name="Li G."/>
            <person name="Wang J."/>
            <person name="Gao P."/>
            <person name="Wang M."/>
            <person name="Wang R."/>
            <person name="Zhao Y."/>
        </authorList>
    </citation>
    <scope>NUCLEOTIDE SEQUENCE</scope>
    <source>
        <tissue evidence="5">Mixed with DoveR01_LX</tissue>
    </source>
</reference>
<organism evidence="5">
    <name type="scientific">Davidia involucrata</name>
    <name type="common">Dove tree</name>
    <dbReference type="NCBI Taxonomy" id="16924"/>
    <lineage>
        <taxon>Eukaryota</taxon>
        <taxon>Viridiplantae</taxon>
        <taxon>Streptophyta</taxon>
        <taxon>Embryophyta</taxon>
        <taxon>Tracheophyta</taxon>
        <taxon>Spermatophyta</taxon>
        <taxon>Magnoliopsida</taxon>
        <taxon>eudicotyledons</taxon>
        <taxon>Gunneridae</taxon>
        <taxon>Pentapetalae</taxon>
        <taxon>asterids</taxon>
        <taxon>Cornales</taxon>
        <taxon>Nyssaceae</taxon>
        <taxon>Davidia</taxon>
    </lineage>
</organism>
<dbReference type="Pfam" id="PF00023">
    <property type="entry name" value="Ank"/>
    <property type="match status" value="1"/>
</dbReference>
<keyword evidence="3 4" id="KW-0040">ANK repeat</keyword>
<dbReference type="PANTHER" id="PTHR24136:SF15">
    <property type="entry name" value="ANK_REP_REGION DOMAIN-CONTAINING PROTEIN"/>
    <property type="match status" value="1"/>
</dbReference>
<name>A0A5B6YSH7_DAVIN</name>
<evidence type="ECO:0000256" key="2">
    <source>
        <dbReference type="ARBA" id="ARBA00022737"/>
    </source>
</evidence>
<dbReference type="AlphaFoldDB" id="A0A5B6YSH7"/>
<comment type="similarity">
    <text evidence="1">Belongs to the ankyrin SOCS box (ASB) family.</text>
</comment>